<keyword evidence="4" id="KW-0233">DNA recombination</keyword>
<evidence type="ECO:0000256" key="1">
    <source>
        <dbReference type="ARBA" id="ARBA00009277"/>
    </source>
</evidence>
<evidence type="ECO:0000313" key="8">
    <source>
        <dbReference type="Proteomes" id="UP000680304"/>
    </source>
</evidence>
<dbReference type="EMBL" id="BOVJ01000225">
    <property type="protein sequence ID" value="GIQ66898.1"/>
    <property type="molecule type" value="Genomic_DNA"/>
</dbReference>
<keyword evidence="8" id="KW-1185">Reference proteome</keyword>
<dbReference type="Pfam" id="PF22483">
    <property type="entry name" value="Mu-transpos_C_2"/>
    <property type="match status" value="1"/>
</dbReference>
<dbReference type="InterPro" id="IPR017894">
    <property type="entry name" value="HTH_IS21_transposase_type"/>
</dbReference>
<feature type="domain" description="Integrase catalytic" evidence="6">
    <location>
        <begin position="112"/>
        <end position="286"/>
    </location>
</feature>
<organism evidence="7 8">
    <name type="scientific">Paenibacillus cisolokensis</name>
    <dbReference type="NCBI Taxonomy" id="1658519"/>
    <lineage>
        <taxon>Bacteria</taxon>
        <taxon>Bacillati</taxon>
        <taxon>Bacillota</taxon>
        <taxon>Bacilli</taxon>
        <taxon>Bacillales</taxon>
        <taxon>Paenibacillaceae</taxon>
        <taxon>Paenibacillus</taxon>
    </lineage>
</organism>
<dbReference type="PROSITE" id="PS50994">
    <property type="entry name" value="INTEGRASE"/>
    <property type="match status" value="1"/>
</dbReference>
<accession>A0ABQ4NF77</accession>
<evidence type="ECO:0000256" key="3">
    <source>
        <dbReference type="ARBA" id="ARBA00023125"/>
    </source>
</evidence>
<dbReference type="Gene3D" id="1.10.10.60">
    <property type="entry name" value="Homeodomain-like"/>
    <property type="match status" value="1"/>
</dbReference>
<dbReference type="InterPro" id="IPR012337">
    <property type="entry name" value="RNaseH-like_sf"/>
</dbReference>
<dbReference type="Proteomes" id="UP000680304">
    <property type="component" value="Unassembled WGS sequence"/>
</dbReference>
<name>A0ABQ4NF77_9BACL</name>
<evidence type="ECO:0000259" key="5">
    <source>
        <dbReference type="PROSITE" id="PS50531"/>
    </source>
</evidence>
<sequence>MLGSGLVISLHEQKAMGKSIRQIVRDTGISRNTIRKYLRYNGLPERKKRSKRGSKLDPFKPVLDMLLAQGIYNCEVLWERIREQGYTGGKTLVKDYVQPFRPPRRTPAVQRYETKPGEQAQVDWGIADYVDENGIIHKVPVFVMVLGYSRAMYIEFARRCDIRSFLRCLIHALEYFGGVPNVMLTDRMKTVILGVRDDRKPEWHPVFADFAAAVGMVPKVCRVRRPQTKGKVERGVQFVKDNFLPGRTFTDLGDLNTQARHWCDEKNRRIHGTTGERPCDRLPLEQLKPLPVEEVIAPFRFETRQVSRDGFVSFDGVRYGVPWTYSGREVMVRLLRGFVEIWADGQLIARHEQIHRSRAVVMLPGQYAGLHTAQGHAHPRPVARQIPAEQVETRSLDLYDRLAEVGA</sequence>
<proteinExistence type="inferred from homology"/>
<dbReference type="Pfam" id="PF00665">
    <property type="entry name" value="rve"/>
    <property type="match status" value="1"/>
</dbReference>
<dbReference type="SUPFAM" id="SSF53098">
    <property type="entry name" value="Ribonuclease H-like"/>
    <property type="match status" value="1"/>
</dbReference>
<dbReference type="InterPro" id="IPR054353">
    <property type="entry name" value="IstA-like_C"/>
</dbReference>
<feature type="domain" description="HTH IS21-type" evidence="5">
    <location>
        <begin position="5"/>
        <end position="67"/>
    </location>
</feature>
<dbReference type="PROSITE" id="PS50531">
    <property type="entry name" value="HTH_IS21"/>
    <property type="match status" value="1"/>
</dbReference>
<evidence type="ECO:0000313" key="7">
    <source>
        <dbReference type="EMBL" id="GIQ66898.1"/>
    </source>
</evidence>
<dbReference type="InterPro" id="IPR001584">
    <property type="entry name" value="Integrase_cat-core"/>
</dbReference>
<evidence type="ECO:0000256" key="2">
    <source>
        <dbReference type="ARBA" id="ARBA00022578"/>
    </source>
</evidence>
<dbReference type="InterPro" id="IPR036397">
    <property type="entry name" value="RNaseH_sf"/>
</dbReference>
<dbReference type="PANTHER" id="PTHR35004">
    <property type="entry name" value="TRANSPOSASE RV3428C-RELATED"/>
    <property type="match status" value="1"/>
</dbReference>
<gene>
    <name evidence="7" type="ORF">PACILC2_54660</name>
</gene>
<dbReference type="RefSeq" id="WP_213531536.1">
    <property type="nucleotide sequence ID" value="NZ_BOVJ01000225.1"/>
</dbReference>
<dbReference type="PANTHER" id="PTHR35004:SF6">
    <property type="entry name" value="TRANSPOSASE"/>
    <property type="match status" value="1"/>
</dbReference>
<keyword evidence="3" id="KW-0238">DNA-binding</keyword>
<comment type="similarity">
    <text evidence="1">Belongs to the transposase IS21/IS408/IS1162 family.</text>
</comment>
<comment type="caution">
    <text evidence="7">The sequence shown here is derived from an EMBL/GenBank/DDBJ whole genome shotgun (WGS) entry which is preliminary data.</text>
</comment>
<keyword evidence="2" id="KW-0815">Transposition</keyword>
<reference evidence="7 8" key="1">
    <citation type="submission" date="2021-04" db="EMBL/GenBank/DDBJ databases">
        <title>Draft genome sequence of Paenibacillus cisolokensis, LC2-13A.</title>
        <authorList>
            <person name="Uke A."/>
            <person name="Chhe C."/>
            <person name="Baramee S."/>
            <person name="Kosugi A."/>
        </authorList>
    </citation>
    <scope>NUCLEOTIDE SEQUENCE [LARGE SCALE GENOMIC DNA]</scope>
    <source>
        <strain evidence="7 8">LC2-13A</strain>
    </source>
</reference>
<protein>
    <submittedName>
        <fullName evidence="7">IS21 family transposase</fullName>
    </submittedName>
</protein>
<dbReference type="NCBIfam" id="NF033546">
    <property type="entry name" value="transpos_IS21"/>
    <property type="match status" value="1"/>
</dbReference>
<evidence type="ECO:0000259" key="6">
    <source>
        <dbReference type="PROSITE" id="PS50994"/>
    </source>
</evidence>
<evidence type="ECO:0000256" key="4">
    <source>
        <dbReference type="ARBA" id="ARBA00023172"/>
    </source>
</evidence>
<dbReference type="Gene3D" id="3.30.420.10">
    <property type="entry name" value="Ribonuclease H-like superfamily/Ribonuclease H"/>
    <property type="match status" value="1"/>
</dbReference>